<dbReference type="Gene3D" id="3.40.50.1110">
    <property type="entry name" value="SGNH hydrolase"/>
    <property type="match status" value="1"/>
</dbReference>
<dbReference type="InterPro" id="IPR036514">
    <property type="entry name" value="SGNH_hydro_sf"/>
</dbReference>
<dbReference type="PANTHER" id="PTHR31988">
    <property type="entry name" value="ESTERASE, PUTATIVE (DUF303)-RELATED"/>
    <property type="match status" value="1"/>
</dbReference>
<dbReference type="InterPro" id="IPR005181">
    <property type="entry name" value="SASA"/>
</dbReference>
<dbReference type="EMBL" id="DVIQ01000073">
    <property type="protein sequence ID" value="HIS32191.1"/>
    <property type="molecule type" value="Genomic_DNA"/>
</dbReference>
<gene>
    <name evidence="3" type="ORF">IAB44_11715</name>
</gene>
<dbReference type="Pfam" id="PF03629">
    <property type="entry name" value="SASA"/>
    <property type="match status" value="1"/>
</dbReference>
<reference evidence="3" key="2">
    <citation type="journal article" date="2021" name="PeerJ">
        <title>Extensive microbial diversity within the chicken gut microbiome revealed by metagenomics and culture.</title>
        <authorList>
            <person name="Gilroy R."/>
            <person name="Ravi A."/>
            <person name="Getino M."/>
            <person name="Pursley I."/>
            <person name="Horton D.L."/>
            <person name="Alikhan N.F."/>
            <person name="Baker D."/>
            <person name="Gharbi K."/>
            <person name="Hall N."/>
            <person name="Watson M."/>
            <person name="Adriaenssens E.M."/>
            <person name="Foster-Nyarko E."/>
            <person name="Jarju S."/>
            <person name="Secka A."/>
            <person name="Antonio M."/>
            <person name="Oren A."/>
            <person name="Chaudhuri R.R."/>
            <person name="La Ragione R."/>
            <person name="Hildebrand F."/>
            <person name="Pallen M.J."/>
        </authorList>
    </citation>
    <scope>NUCLEOTIDE SEQUENCE</scope>
    <source>
        <strain evidence="3">CHK190-19873</strain>
    </source>
</reference>
<evidence type="ECO:0000313" key="4">
    <source>
        <dbReference type="Proteomes" id="UP000823935"/>
    </source>
</evidence>
<dbReference type="Proteomes" id="UP000823935">
    <property type="component" value="Unassembled WGS sequence"/>
</dbReference>
<proteinExistence type="predicted"/>
<accession>A0A9D1JKF3</accession>
<feature type="domain" description="Sialate O-acetylesterase" evidence="2">
    <location>
        <begin position="120"/>
        <end position="344"/>
    </location>
</feature>
<evidence type="ECO:0000259" key="2">
    <source>
        <dbReference type="Pfam" id="PF03629"/>
    </source>
</evidence>
<comment type="caution">
    <text evidence="3">The sequence shown here is derived from an EMBL/GenBank/DDBJ whole genome shotgun (WGS) entry which is preliminary data.</text>
</comment>
<protein>
    <recommendedName>
        <fullName evidence="2">Sialate O-acetylesterase domain-containing protein</fullName>
    </recommendedName>
</protein>
<name>A0A9D1JKF3_9FIRM</name>
<dbReference type="InterPro" id="IPR052940">
    <property type="entry name" value="Carb_Esterase_6"/>
</dbReference>
<dbReference type="GO" id="GO:0016787">
    <property type="term" value="F:hydrolase activity"/>
    <property type="evidence" value="ECO:0007669"/>
    <property type="project" value="UniProtKB-KW"/>
</dbReference>
<evidence type="ECO:0000256" key="1">
    <source>
        <dbReference type="ARBA" id="ARBA00022801"/>
    </source>
</evidence>
<evidence type="ECO:0000313" key="3">
    <source>
        <dbReference type="EMBL" id="HIS32191.1"/>
    </source>
</evidence>
<keyword evidence="1" id="KW-0378">Hydrolase</keyword>
<sequence>MHGITLTTRPSDWEIIQQENGFGSVLLEGSYQVHPAAIEVGVENVRPVYRVMNENDNTCVIPWTEMDHQTNPDFSGVFSHTAKIPAGGLYRIETSLDTKSTVPEVSWLYRGDTALHIGVGNLFLIAGQSNSAGHSWDYALDPPTLGVHLFRNRGVWDLATHPMNESTGGGSLPNEEMGIPGVSPYLSFGRNFQNLSRCPVGLVQTALGGSPLSRWLPESGDLYQNMLNRIALTKGNYAGILWYQGCSDTDPDNAPLYYERFCRMVESLRKSLGYDIPFFTFQLNRQVDGLHDECWGIVREAQRRAAKEIPGVYILPTVNCSISDGIHNSAHANVMLGEKLAKLCAHILYGQESFFAPELSGAVLEEPKVLKLTFANMRLGFVMYSGAGENSGFSMADEDGEIIIESLHSPRECRNTLYLHLSREPKPDALLSFCSGANPTMVPPVDEVTYLPPLAFDRIPIFKN</sequence>
<organism evidence="3 4">
    <name type="scientific">Candidatus Limivivens intestinipullorum</name>
    <dbReference type="NCBI Taxonomy" id="2840858"/>
    <lineage>
        <taxon>Bacteria</taxon>
        <taxon>Bacillati</taxon>
        <taxon>Bacillota</taxon>
        <taxon>Clostridia</taxon>
        <taxon>Lachnospirales</taxon>
        <taxon>Lachnospiraceae</taxon>
        <taxon>Lachnospiraceae incertae sedis</taxon>
        <taxon>Candidatus Limivivens</taxon>
    </lineage>
</organism>
<reference evidence="3" key="1">
    <citation type="submission" date="2020-10" db="EMBL/GenBank/DDBJ databases">
        <authorList>
            <person name="Gilroy R."/>
        </authorList>
    </citation>
    <scope>NUCLEOTIDE SEQUENCE</scope>
    <source>
        <strain evidence="3">CHK190-19873</strain>
    </source>
</reference>
<dbReference type="AlphaFoldDB" id="A0A9D1JKF3"/>
<dbReference type="PANTHER" id="PTHR31988:SF19">
    <property type="entry name" value="9-O-ACETYL-N-ACETYLNEURAMINIC ACID DEACETYLASE-RELATED"/>
    <property type="match status" value="1"/>
</dbReference>
<dbReference type="SUPFAM" id="SSF52266">
    <property type="entry name" value="SGNH hydrolase"/>
    <property type="match status" value="1"/>
</dbReference>